<dbReference type="PANTHER" id="PTHR28221:SF2">
    <property type="entry name" value="RNA POLYMERASE I-SPECIFIC TRANSCRIPTION INITIATION FACTOR RRN6"/>
    <property type="match status" value="1"/>
</dbReference>
<feature type="region of interest" description="Disordered" evidence="1">
    <location>
        <begin position="867"/>
        <end position="899"/>
    </location>
</feature>
<evidence type="ECO:0000313" key="6">
    <source>
        <dbReference type="Proteomes" id="UP001162090"/>
    </source>
</evidence>
<dbReference type="GO" id="GO:0001163">
    <property type="term" value="F:RNA polymerase I transcription regulatory region sequence-specific DNA binding"/>
    <property type="evidence" value="ECO:0007669"/>
    <property type="project" value="TreeGrafter"/>
</dbReference>
<accession>A0AA35JD34</accession>
<organism evidence="5 6">
    <name type="scientific">Saccharomyces uvarum</name>
    <name type="common">Yeast</name>
    <name type="synonym">Saccharomyces bayanus var. uvarum</name>
    <dbReference type="NCBI Taxonomy" id="230603"/>
    <lineage>
        <taxon>Eukaryota</taxon>
        <taxon>Fungi</taxon>
        <taxon>Dikarya</taxon>
        <taxon>Ascomycota</taxon>
        <taxon>Saccharomycotina</taxon>
        <taxon>Saccharomycetes</taxon>
        <taxon>Saccharomycetales</taxon>
        <taxon>Saccharomycetaceae</taxon>
        <taxon>Saccharomyces</taxon>
    </lineage>
</organism>
<dbReference type="Pfam" id="PF10214">
    <property type="entry name" value="Rrn6_beta-prop"/>
    <property type="match status" value="1"/>
</dbReference>
<proteinExistence type="predicted"/>
<evidence type="ECO:0000256" key="1">
    <source>
        <dbReference type="SAM" id="MobiDB-lite"/>
    </source>
</evidence>
<dbReference type="AlphaFoldDB" id="A0AA35JD34"/>
<feature type="compositionally biased region" description="Basic residues" evidence="1">
    <location>
        <begin position="886"/>
        <end position="899"/>
    </location>
</feature>
<dbReference type="GO" id="GO:0042790">
    <property type="term" value="P:nucleolar large rRNA transcription by RNA polymerase I"/>
    <property type="evidence" value="ECO:0007669"/>
    <property type="project" value="TreeGrafter"/>
</dbReference>
<evidence type="ECO:0000313" key="5">
    <source>
        <dbReference type="EMBL" id="CAI4054853.1"/>
    </source>
</evidence>
<evidence type="ECO:0008006" key="7">
    <source>
        <dbReference type="Google" id="ProtNLM"/>
    </source>
</evidence>
<dbReference type="GO" id="GO:0070860">
    <property type="term" value="C:RNA polymerase I core factor complex"/>
    <property type="evidence" value="ECO:0007669"/>
    <property type="project" value="TreeGrafter"/>
</dbReference>
<feature type="domain" description="RRN6 beta-propeller" evidence="2">
    <location>
        <begin position="175"/>
        <end position="494"/>
    </location>
</feature>
<dbReference type="Proteomes" id="UP001162090">
    <property type="component" value="Chromosome 2"/>
</dbReference>
<dbReference type="GO" id="GO:0001179">
    <property type="term" value="F:RNA polymerase I general transcription initiation factor binding"/>
    <property type="evidence" value="ECO:0007669"/>
    <property type="project" value="TreeGrafter"/>
</dbReference>
<feature type="domain" description="RRN6 K-rich C-terminal" evidence="3">
    <location>
        <begin position="774"/>
        <end position="898"/>
    </location>
</feature>
<dbReference type="Pfam" id="PF20639">
    <property type="entry name" value="Rrn6_K-rich"/>
    <property type="match status" value="1"/>
</dbReference>
<dbReference type="InterPro" id="IPR048537">
    <property type="entry name" value="RRN6_HB"/>
</dbReference>
<dbReference type="EMBL" id="OX365913">
    <property type="protein sequence ID" value="CAI4054853.1"/>
    <property type="molecule type" value="Genomic_DNA"/>
</dbReference>
<sequence>MSEGQLPGSNVLGSQLGVGVQGASLYRPQEHYDAKKPQWLRPVDDTLPERMLDLHVVAKSVLCDTSVRYISDDKILQESDDDDDDDDLIASDLDDDMDDAQNTSVVLDPVVPVVPKHVHFFKKVDLDNDPMFSVNCDAPVSLQDYIPSDLLHNLNGSLQKSAGSSKPRQDAFFWDPTVANRMDTEYIQTASDLRNYRDGTEIIAYASGKTDSVLNIAVLTRQQHTLHLNRHNNVTSIELHSPIKSIKIPRASESIGRRSNLLGVVTENSFQIFRIESVHSRSCDVTITSSEPLYFVEVDDIQIVDFAFNPWDLQQFAVIDIRGNWNIGMIPKKFDNDKRKLQIIESLHGTIFDPEELSSWKKIEWFSQFQKILVFDRSKMIEIDFVNDWQTEVVQAKTWSSIRDYKRIDDKNGILLTSREIIIIGSSEANGAVRRISWKHDLDPDDTTLKITIQKVNKPDHLLLVAFVYSMRHNHIYIHAFSQNKKTNANPSLFQSLGYSTVLELSGGTLTGIEVLSTLDRIDDDEEVGHGNDQACFVTDFSVKLRNSSKIYYYTLSNIRTPELDEQEKFIVTDPTTTEWTLLFNNADSRQSESIGALTAQIKEKEKEHASRIQNLIENESSHDEDKYFQDLGYHLSMATNELLRSWQEGSDESIHTGSMSYSKLEALIKDSNSFTSIPEFSSLLDQFFQYYENQDVTFIDFNKLLRFFLHEDVPDLDIFYNKLLQCWVLVSPQAELCTKEIVKDIVWSLVRLEKPSLFELIQKEITQSLSKPYQDIIDSWDVNDLNEEDESNDFNFDSQFSTTQFNDRPPFNMSSQIPTIKSSQNNGLARKKRILKTHSQKTTPLSQSSQNLSILPDSMTPAFTLMQPPSSQISFVNDSQTRSSQRAKKKKKRIRGFG</sequence>
<evidence type="ECO:0000259" key="3">
    <source>
        <dbReference type="Pfam" id="PF20639"/>
    </source>
</evidence>
<dbReference type="InterPro" id="IPR048536">
    <property type="entry name" value="Rrn6_K-rich"/>
</dbReference>
<evidence type="ECO:0000259" key="4">
    <source>
        <dbReference type="Pfam" id="PF20640"/>
    </source>
</evidence>
<dbReference type="InterPro" id="IPR019350">
    <property type="entry name" value="RNA_pol_I-sp_TIF_RRN6-like"/>
</dbReference>
<dbReference type="PANTHER" id="PTHR28221">
    <property type="entry name" value="RNA POLYMERASE I-SPECIFIC TRANSCRIPTION INITIATION FACTOR RRN6"/>
    <property type="match status" value="1"/>
</dbReference>
<reference evidence="5" key="1">
    <citation type="submission" date="2022-10" db="EMBL/GenBank/DDBJ databases">
        <authorList>
            <person name="Byrne P K."/>
        </authorList>
    </citation>
    <scope>NUCLEOTIDE SEQUENCE</scope>
    <source>
        <strain evidence="5">CBS7001</strain>
    </source>
</reference>
<gene>
    <name evidence="5" type="primary">SUVC02G1030</name>
    <name evidence="5" type="ORF">SUVC_02G1030</name>
</gene>
<feature type="compositionally biased region" description="Polar residues" evidence="1">
    <location>
        <begin position="868"/>
        <end position="885"/>
    </location>
</feature>
<dbReference type="InterPro" id="IPR048535">
    <property type="entry name" value="RRN6_beta-prop"/>
</dbReference>
<evidence type="ECO:0000259" key="2">
    <source>
        <dbReference type="Pfam" id="PF10214"/>
    </source>
</evidence>
<name>A0AA35JD34_SACUV</name>
<feature type="domain" description="RRN6 helical bundle" evidence="4">
    <location>
        <begin position="589"/>
        <end position="750"/>
    </location>
</feature>
<dbReference type="Pfam" id="PF20640">
    <property type="entry name" value="Rrn6_HB"/>
    <property type="match status" value="1"/>
</dbReference>
<protein>
    <recommendedName>
        <fullName evidence="7">Rrn6p</fullName>
    </recommendedName>
</protein>